<sequence>MTVGNRNKLIYYLKVNSSNILFYISDSELLFILTKTHLAIGHGGGDKMSEKLAQKFTRILPVMMLNYFFQLCETSQKKRKGAKRGKVVKPMMNFTSLELQKENNYMYYYNSLYAKIIW</sequence>
<organism evidence="1">
    <name type="scientific">Lepeophtheirus salmonis</name>
    <name type="common">Salmon louse</name>
    <name type="synonym">Caligus salmonis</name>
    <dbReference type="NCBI Taxonomy" id="72036"/>
    <lineage>
        <taxon>Eukaryota</taxon>
        <taxon>Metazoa</taxon>
        <taxon>Ecdysozoa</taxon>
        <taxon>Arthropoda</taxon>
        <taxon>Crustacea</taxon>
        <taxon>Multicrustacea</taxon>
        <taxon>Hexanauplia</taxon>
        <taxon>Copepoda</taxon>
        <taxon>Siphonostomatoida</taxon>
        <taxon>Caligidae</taxon>
        <taxon>Lepeophtheirus</taxon>
    </lineage>
</organism>
<proteinExistence type="predicted"/>
<reference evidence="1" key="1">
    <citation type="submission" date="2014-05" db="EMBL/GenBank/DDBJ databases">
        <authorList>
            <person name="Chronopoulou M."/>
        </authorList>
    </citation>
    <scope>NUCLEOTIDE SEQUENCE</scope>
    <source>
        <tissue evidence="1">Whole organism</tissue>
    </source>
</reference>
<accession>A0A0K2UR07</accession>
<dbReference type="AlphaFoldDB" id="A0A0K2UR07"/>
<protein>
    <submittedName>
        <fullName evidence="1">Putative LOC100167595 [Acyrthosiphon pisum]</fullName>
    </submittedName>
</protein>
<name>A0A0K2UR07_LEPSM</name>
<evidence type="ECO:0000313" key="1">
    <source>
        <dbReference type="EMBL" id="CDW40495.1"/>
    </source>
</evidence>
<dbReference type="EMBL" id="HACA01023134">
    <property type="protein sequence ID" value="CDW40495.1"/>
    <property type="molecule type" value="Transcribed_RNA"/>
</dbReference>